<comment type="caution">
    <text evidence="10">The sequence shown here is derived from an EMBL/GenBank/DDBJ whole genome shotgun (WGS) entry which is preliminary data.</text>
</comment>
<dbReference type="SMART" id="SM00825">
    <property type="entry name" value="PKS_KS"/>
    <property type="match status" value="1"/>
</dbReference>
<dbReference type="InterPro" id="IPR042099">
    <property type="entry name" value="ANL_N_sf"/>
</dbReference>
<dbReference type="Gene3D" id="3.30.559.10">
    <property type="entry name" value="Chloramphenicol acetyltransferase-like domain"/>
    <property type="match status" value="1"/>
</dbReference>
<dbReference type="InterPro" id="IPR020841">
    <property type="entry name" value="PKS_Beta-ketoAc_synthase_dom"/>
</dbReference>
<dbReference type="Gene3D" id="1.10.1240.100">
    <property type="match status" value="1"/>
</dbReference>
<evidence type="ECO:0008006" key="12">
    <source>
        <dbReference type="Google" id="ProtNLM"/>
    </source>
</evidence>
<keyword evidence="7" id="KW-0511">Multifunctional enzyme</keyword>
<dbReference type="GO" id="GO:0017000">
    <property type="term" value="P:antibiotic biosynthetic process"/>
    <property type="evidence" value="ECO:0007669"/>
    <property type="project" value="UniProtKB-KW"/>
</dbReference>
<feature type="domain" description="Ketosynthase family 3 (KS3)" evidence="9">
    <location>
        <begin position="41"/>
        <end position="464"/>
    </location>
</feature>
<dbReference type="Gene3D" id="3.40.50.12780">
    <property type="entry name" value="N-terminal domain of ligase-like"/>
    <property type="match status" value="1"/>
</dbReference>
<dbReference type="PANTHER" id="PTHR43775">
    <property type="entry name" value="FATTY ACID SYNTHASE"/>
    <property type="match status" value="1"/>
</dbReference>
<dbReference type="InterPro" id="IPR020845">
    <property type="entry name" value="AMP-binding_CS"/>
</dbReference>
<dbReference type="Pfam" id="PF00668">
    <property type="entry name" value="Condensation"/>
    <property type="match status" value="1"/>
</dbReference>
<keyword evidence="5" id="KW-0808">Transferase</keyword>
<dbReference type="Pfam" id="PF02801">
    <property type="entry name" value="Ketoacyl-synt_C"/>
    <property type="match status" value="1"/>
</dbReference>
<dbReference type="GeneID" id="87613132"/>
<evidence type="ECO:0000256" key="1">
    <source>
        <dbReference type="ARBA" id="ARBA00001957"/>
    </source>
</evidence>
<reference evidence="10 11" key="1">
    <citation type="submission" date="2019-06" db="EMBL/GenBank/DDBJ databases">
        <title>Whole genome shotgun sequence of Brevibacillus parabrevis NBRC 12334.</title>
        <authorList>
            <person name="Hosoyama A."/>
            <person name="Uohara A."/>
            <person name="Ohji S."/>
            <person name="Ichikawa N."/>
        </authorList>
    </citation>
    <scope>NUCLEOTIDE SEQUENCE [LARGE SCALE GENOMIC DNA]</scope>
    <source>
        <strain evidence="10 11">NBRC 12334</strain>
    </source>
</reference>
<dbReference type="GO" id="GO:0006633">
    <property type="term" value="P:fatty acid biosynthetic process"/>
    <property type="evidence" value="ECO:0007669"/>
    <property type="project" value="InterPro"/>
</dbReference>
<dbReference type="GO" id="GO:0004315">
    <property type="term" value="F:3-oxoacyl-[acyl-carrier-protein] synthase activity"/>
    <property type="evidence" value="ECO:0007669"/>
    <property type="project" value="InterPro"/>
</dbReference>
<dbReference type="InterPro" id="IPR010071">
    <property type="entry name" value="AA_adenyl_dom"/>
</dbReference>
<dbReference type="Pfam" id="PF00501">
    <property type="entry name" value="AMP-binding"/>
    <property type="match status" value="1"/>
</dbReference>
<dbReference type="InterPro" id="IPR000873">
    <property type="entry name" value="AMP-dep_synth/lig_dom"/>
</dbReference>
<dbReference type="Pfam" id="PF22621">
    <property type="entry name" value="CurL-like_PKS_C"/>
    <property type="match status" value="1"/>
</dbReference>
<dbReference type="InterPro" id="IPR009081">
    <property type="entry name" value="PP-bd_ACP"/>
</dbReference>
<dbReference type="Gene3D" id="3.30.300.30">
    <property type="match status" value="1"/>
</dbReference>
<dbReference type="GO" id="GO:0004312">
    <property type="term" value="F:fatty acid synthase activity"/>
    <property type="evidence" value="ECO:0007669"/>
    <property type="project" value="TreeGrafter"/>
</dbReference>
<gene>
    <name evidence="10" type="ORF">BPA01_43430</name>
</gene>
<organism evidence="10 11">
    <name type="scientific">Brevibacillus parabrevis</name>
    <dbReference type="NCBI Taxonomy" id="54914"/>
    <lineage>
        <taxon>Bacteria</taxon>
        <taxon>Bacillati</taxon>
        <taxon>Bacillota</taxon>
        <taxon>Bacilli</taxon>
        <taxon>Bacillales</taxon>
        <taxon>Paenibacillaceae</taxon>
        <taxon>Brevibacillus</taxon>
    </lineage>
</organism>
<dbReference type="InterPro" id="IPR045851">
    <property type="entry name" value="AMP-bd_C_sf"/>
</dbReference>
<comment type="similarity">
    <text evidence="2">Belongs to the ATP-dependent AMP-binding enzyme family.</text>
</comment>
<sequence>MSSRKEMNDSILQLLKSGHLNQEMAISMLEKLNRSPERKHRQDIAVIGMACRFPGASNPQQFWHNLVQGVNSIGYFPEERLHDLSGFVPELEELLANANHQAGYLDQISCFDHSFFHIGHKEAMAMEPYQRLFLETAYHAIEDAGYGGARLKHSNTGVFVGLETAYQSHYRSLLQNEDISSLVGSLVGLLSNRISYFLDLRGPAFVLNTACSSGLVALHQACTALANNECETALVGGVNLMVIPQVTGKLHDLETSDGRVKAFDKNADGTIWSEGITALMLKPLAKAREDRDPVYAVIKGSGVNADGASNGLTAPNPDAETQLFLRTWEKAKIDPLSISYIEAHGTGTLLGDSIELQAINDAFQQAASRPHVCGVGSVKTNIGHTVAASGLASLIKVVLALRHKKIPATLHYQSANPFLDPQNAAVEIVAELRDWKRADGDALLRAGVNSFGFSGTNCHVVVEEAPESDRLEAETEAELLPPVHLLTLSAKSKPALVELLKSYHSYLHTHPSTNLEDLCYTANTGRGQYENRIAFVFQSEEQLLQQLRQADLSQAEAARDKGIYLYLRAESSRDGGNPASSFAVPDVSATTDRDGWQTRASLEKLAEQYVAGMSIPWELVYRQPRQKLNLPVYPFDKIKIWPKADKQANGSVPNAAGSSALASEAPSVLPAAEHALYQRIQWVPAEPFSAQPERTENVLVITDSTDWGCELADAIAARSQHVVHARLTTTAYRQENASRYGLACSQADFDQLIRDTSQAALSKVVFAVAVGKRPDYEHADAGQLLHALFYLTKALGKTRSAPIELVLVGKNAQRVLADDVSVQPEFAALFGLGKVIREENSGLPCRCIDFDDATTVSDIAAEALGSTGHYQIAHRVGQRYYPQLAPLDLSAVDDSGLRFKEQGVYVITGGTGGIGLELAKHIALTYKVKLVLISRTKLPERGLWDEFSQHEQWGKLLHQLKSLESNDSQVYTYSADVANRDEIASAIRDIYRVHGKIDGIIHAAGLPGSGMLVDKDEAAFSAGLAAKISGTEHLHALTRENPPEFLVLFSSIAAVVGGIYLGDYAAANSYLDAFSGVASSPTRIITINWTTWMNTGMAKHSGASLDAAFRSISPRRAIKAFEQVLHKNLTSVVIGEINTDNDLFWNNALPIALAPEIRAKIKLPEVEINVELTGRADDTYTDLEQQIAQIWGNVFRMPTIDIYDHFYELGGTSIMGIKIANRINEQCQVTLSVQDVFTHLTIPDLAEFVRQKQQERSGGEAAKPREAVPDKRVMPLSHAQRRIWFLQKMTPELVAYNLPFIRTYEMAIDVALLERAVAYLAARHVMLRTRFTLKDGSPVQEALPEYRPTIQVMNLTEQTDQALLLEKSIHEQKMKPFDLESPPYRIYLYQLAKERFCLYVNFHHILTDGWSIDIFYQELFGVYQSFLQQQSPRLAEAKHDYFDWIAAQKDWENSGEFTEHESYWLNELAKPLPTLALPADKKRPSVQTYNGSYYKFEIGGELYEKLKTHTEQEQITYSNVLLSAYFLLLHKLSQDEDIIVGVPTAGRNQKKWEEVVGIFINTLCIRVSFKHISTFSQLQHVVQQKVWAAIDKAQYPFDLLVEKVNPERDLARNPVYNVLFQFFDKLHLENDGISQFELSCLAKESDQRIEISFEYNSDLYTDSTIRQFARFFLHILAQVTERPEIPLKEAALLTGPEAEELLHRFQGAQMDWQEPLPIHKQFEAQAQKTPHAIALVCEDEQMTYQTLNEQANQLAWLLIDKGVGKNVPVGILVDRSFQTVVGILAILKAGGAYVPLDPGYPEERIAYILAHSGAKLLLTENRLLEKAGRIGQEQQIELVNLSLFQEDHAASAMDAARREQALSTSNPPTTSSGADWMYIMYTSGSTGKPKGVLVTHANVHNFLAWSIADFRLRADDVFMLVTSISFDISVFELFGALLSGGRLCILTQDRLKDTDRLLAYMEQQQVSIWHSVPSLMVQLTTYLKANKERHGHSFVLPSIRHVLLGGEAWSFALAKQVRQVLPSADIRNMYGPTETTIWVSSYQVEPEADAEAPYGAVLIGKPIANNQIMILAPDGNVCPPGVIGEIYVAGQNVTSGYFQDEERTSQAFIQRASGQLCYKTGDLGRYLPDGNIEFIGRRDQLVKVRGYRIELGEIEHALRDAAALQQIAVTTVKDGETSKIVCYYTADRPLPMGQLKEYARKKLPEYMVPAQFFHVEQFWLTPNGKMDWKAMEQHCQYAEASPLFAEARDEVEKKLVEIWRKLLGAPNIGIHENFFDIGGNSLLIVQLQELIQTELSHDMSIVELFQYTTIEKIAEQIKATAVNRSSVEAGQKRAELRKRRRTMRS</sequence>
<dbReference type="CDD" id="cd00833">
    <property type="entry name" value="PKS"/>
    <property type="match status" value="1"/>
</dbReference>
<dbReference type="GO" id="GO:0005886">
    <property type="term" value="C:plasma membrane"/>
    <property type="evidence" value="ECO:0007669"/>
    <property type="project" value="TreeGrafter"/>
</dbReference>
<dbReference type="PROSITE" id="PS00606">
    <property type="entry name" value="KS3_1"/>
    <property type="match status" value="1"/>
</dbReference>
<dbReference type="SMART" id="SM00823">
    <property type="entry name" value="PKS_PP"/>
    <property type="match status" value="2"/>
</dbReference>
<evidence type="ECO:0000259" key="9">
    <source>
        <dbReference type="PROSITE" id="PS52004"/>
    </source>
</evidence>
<dbReference type="PROSITE" id="PS00455">
    <property type="entry name" value="AMP_BINDING"/>
    <property type="match status" value="1"/>
</dbReference>
<dbReference type="InterPro" id="IPR036291">
    <property type="entry name" value="NAD(P)-bd_dom_sf"/>
</dbReference>
<dbReference type="FunFam" id="3.40.50.12780:FF:000012">
    <property type="entry name" value="Non-ribosomal peptide synthetase"/>
    <property type="match status" value="1"/>
</dbReference>
<protein>
    <recommendedName>
        <fullName evidence="12">Non-ribosomal peptide synthetase</fullName>
    </recommendedName>
</protein>
<dbReference type="CDD" id="cd05930">
    <property type="entry name" value="A_NRPS"/>
    <property type="match status" value="1"/>
</dbReference>
<dbReference type="Pfam" id="PF00109">
    <property type="entry name" value="ketoacyl-synt"/>
    <property type="match status" value="1"/>
</dbReference>
<dbReference type="InterPro" id="IPR020806">
    <property type="entry name" value="PKS_PP-bd"/>
</dbReference>
<dbReference type="STRING" id="54914.AV540_24925"/>
<evidence type="ECO:0000256" key="7">
    <source>
        <dbReference type="ARBA" id="ARBA00023268"/>
    </source>
</evidence>
<dbReference type="SUPFAM" id="SSF53901">
    <property type="entry name" value="Thiolase-like"/>
    <property type="match status" value="1"/>
</dbReference>
<dbReference type="InterPro" id="IPR057326">
    <property type="entry name" value="KR_dom"/>
</dbReference>
<feature type="domain" description="Carrier" evidence="8">
    <location>
        <begin position="1178"/>
        <end position="1253"/>
    </location>
</feature>
<dbReference type="Gene3D" id="3.30.559.30">
    <property type="entry name" value="Nonribosomal peptide synthetase, condensation domain"/>
    <property type="match status" value="1"/>
</dbReference>
<dbReference type="InterPro" id="IPR023213">
    <property type="entry name" value="CAT-like_dom_sf"/>
</dbReference>
<accession>A0A4Y3PMX7</accession>
<dbReference type="Gene3D" id="3.40.50.720">
    <property type="entry name" value="NAD(P)-binding Rossmann-like Domain"/>
    <property type="match status" value="1"/>
</dbReference>
<dbReference type="GO" id="GO:0031177">
    <property type="term" value="F:phosphopantetheine binding"/>
    <property type="evidence" value="ECO:0007669"/>
    <property type="project" value="InterPro"/>
</dbReference>
<keyword evidence="4" id="KW-0597">Phosphoprotein</keyword>
<evidence type="ECO:0000256" key="3">
    <source>
        <dbReference type="ARBA" id="ARBA00022450"/>
    </source>
</evidence>
<dbReference type="InterPro" id="IPR014031">
    <property type="entry name" value="Ketoacyl_synth_C"/>
</dbReference>
<dbReference type="NCBIfam" id="TIGR01733">
    <property type="entry name" value="AA-adenyl-dom"/>
    <property type="match status" value="1"/>
</dbReference>
<dbReference type="PROSITE" id="PS52004">
    <property type="entry name" value="KS3_2"/>
    <property type="match status" value="1"/>
</dbReference>
<evidence type="ECO:0000256" key="2">
    <source>
        <dbReference type="ARBA" id="ARBA00006432"/>
    </source>
</evidence>
<dbReference type="GO" id="GO:0071770">
    <property type="term" value="P:DIM/DIP cell wall layer assembly"/>
    <property type="evidence" value="ECO:0007669"/>
    <property type="project" value="TreeGrafter"/>
</dbReference>
<dbReference type="PROSITE" id="PS50075">
    <property type="entry name" value="CARRIER"/>
    <property type="match status" value="2"/>
</dbReference>
<dbReference type="SUPFAM" id="SSF52777">
    <property type="entry name" value="CoA-dependent acyltransferases"/>
    <property type="match status" value="2"/>
</dbReference>
<dbReference type="Gene3D" id="3.40.47.10">
    <property type="match status" value="1"/>
</dbReference>
<dbReference type="InterPro" id="IPR018201">
    <property type="entry name" value="Ketoacyl_synth_AS"/>
</dbReference>
<keyword evidence="6" id="KW-0045">Antibiotic biosynthesis</keyword>
<feature type="domain" description="Carrier" evidence="8">
    <location>
        <begin position="2246"/>
        <end position="2321"/>
    </location>
</feature>
<dbReference type="Pfam" id="PF00550">
    <property type="entry name" value="PP-binding"/>
    <property type="match status" value="2"/>
</dbReference>
<proteinExistence type="inferred from homology"/>
<dbReference type="FunFam" id="3.40.50.980:FF:000001">
    <property type="entry name" value="Non-ribosomal peptide synthetase"/>
    <property type="match status" value="1"/>
</dbReference>
<comment type="cofactor">
    <cofactor evidence="1">
        <name>pantetheine 4'-phosphate</name>
        <dbReference type="ChEBI" id="CHEBI:47942"/>
    </cofactor>
</comment>
<dbReference type="Proteomes" id="UP000316882">
    <property type="component" value="Unassembled WGS sequence"/>
</dbReference>
<evidence type="ECO:0000256" key="6">
    <source>
        <dbReference type="ARBA" id="ARBA00023194"/>
    </source>
</evidence>
<dbReference type="GO" id="GO:0005737">
    <property type="term" value="C:cytoplasm"/>
    <property type="evidence" value="ECO:0007669"/>
    <property type="project" value="TreeGrafter"/>
</dbReference>
<dbReference type="SUPFAM" id="SSF51735">
    <property type="entry name" value="NAD(P)-binding Rossmann-fold domains"/>
    <property type="match status" value="2"/>
</dbReference>
<dbReference type="InterPro" id="IPR050091">
    <property type="entry name" value="PKS_NRPS_Biosynth_Enz"/>
</dbReference>
<dbReference type="Pfam" id="PF13193">
    <property type="entry name" value="AMP-binding_C"/>
    <property type="match status" value="1"/>
</dbReference>
<dbReference type="InterPro" id="IPR025110">
    <property type="entry name" value="AMP-bd_C"/>
</dbReference>
<dbReference type="Gene3D" id="1.10.1200.10">
    <property type="entry name" value="ACP-like"/>
    <property type="match status" value="2"/>
</dbReference>
<evidence type="ECO:0000259" key="8">
    <source>
        <dbReference type="PROSITE" id="PS50075"/>
    </source>
</evidence>
<dbReference type="SUPFAM" id="SSF47336">
    <property type="entry name" value="ACP-like"/>
    <property type="match status" value="2"/>
</dbReference>
<dbReference type="SUPFAM" id="SSF56801">
    <property type="entry name" value="Acetyl-CoA synthetase-like"/>
    <property type="match status" value="1"/>
</dbReference>
<name>A0A4Y3PMX7_BREPA</name>
<dbReference type="CDD" id="cd08953">
    <property type="entry name" value="KR_2_SDR_x"/>
    <property type="match status" value="1"/>
</dbReference>
<dbReference type="RefSeq" id="WP_122966467.1">
    <property type="nucleotide sequence ID" value="NZ_BJMH01000027.1"/>
</dbReference>
<dbReference type="InterPro" id="IPR036736">
    <property type="entry name" value="ACP-like_sf"/>
</dbReference>
<dbReference type="InterPro" id="IPR001242">
    <property type="entry name" value="Condensation_dom"/>
</dbReference>
<keyword evidence="3" id="KW-0596">Phosphopantetheine</keyword>
<evidence type="ECO:0000256" key="4">
    <source>
        <dbReference type="ARBA" id="ARBA00022553"/>
    </source>
</evidence>
<dbReference type="InterPro" id="IPR016039">
    <property type="entry name" value="Thiolase-like"/>
</dbReference>
<dbReference type="CDD" id="cd19531">
    <property type="entry name" value="LCL_NRPS-like"/>
    <property type="match status" value="1"/>
</dbReference>
<dbReference type="EMBL" id="BJMH01000027">
    <property type="protein sequence ID" value="GEB34763.1"/>
    <property type="molecule type" value="Genomic_DNA"/>
</dbReference>
<evidence type="ECO:0000313" key="11">
    <source>
        <dbReference type="Proteomes" id="UP000316882"/>
    </source>
</evidence>
<keyword evidence="11" id="KW-1185">Reference proteome</keyword>
<dbReference type="Pfam" id="PF08659">
    <property type="entry name" value="KR"/>
    <property type="match status" value="1"/>
</dbReference>
<dbReference type="SMART" id="SM00822">
    <property type="entry name" value="PKS_KR"/>
    <property type="match status" value="1"/>
</dbReference>
<dbReference type="InterPro" id="IPR014030">
    <property type="entry name" value="Ketoacyl_synth_N"/>
</dbReference>
<dbReference type="PANTHER" id="PTHR43775:SF37">
    <property type="entry name" value="SI:DKEY-61P9.11"/>
    <property type="match status" value="1"/>
</dbReference>
<dbReference type="InterPro" id="IPR013968">
    <property type="entry name" value="PKS_KR"/>
</dbReference>
<evidence type="ECO:0000256" key="5">
    <source>
        <dbReference type="ARBA" id="ARBA00022679"/>
    </source>
</evidence>
<evidence type="ECO:0000313" key="10">
    <source>
        <dbReference type="EMBL" id="GEB34763.1"/>
    </source>
</evidence>